<accession>A0A0N4U6L9</accession>
<sequence length="142" mass="16986">MILSHWIYLYQYCAPFWYGHHVYTQVQRQAEKNARNIREQVKKAMETEIEQIRALISDAIIYRRASNDILSPIESIDDTPQLKSTTRRRKLTKEDSEKAINRHLKALEKLKKDNEARKKKRESLLRRKKEAVKEANIRSKHL</sequence>
<dbReference type="Proteomes" id="UP000274756">
    <property type="component" value="Unassembled WGS sequence"/>
</dbReference>
<evidence type="ECO:0000313" key="4">
    <source>
        <dbReference type="Proteomes" id="UP000274756"/>
    </source>
</evidence>
<organism evidence="3 5">
    <name type="scientific">Dracunculus medinensis</name>
    <name type="common">Guinea worm</name>
    <dbReference type="NCBI Taxonomy" id="318479"/>
    <lineage>
        <taxon>Eukaryota</taxon>
        <taxon>Metazoa</taxon>
        <taxon>Ecdysozoa</taxon>
        <taxon>Nematoda</taxon>
        <taxon>Chromadorea</taxon>
        <taxon>Rhabditida</taxon>
        <taxon>Spirurina</taxon>
        <taxon>Dracunculoidea</taxon>
        <taxon>Dracunculidae</taxon>
        <taxon>Dracunculus</taxon>
    </lineage>
</organism>
<dbReference type="AlphaFoldDB" id="A0A0N4U6L9"/>
<feature type="compositionally biased region" description="Basic and acidic residues" evidence="1">
    <location>
        <begin position="107"/>
        <end position="116"/>
    </location>
</feature>
<reference evidence="5" key="1">
    <citation type="submission" date="2017-02" db="UniProtKB">
        <authorList>
            <consortium name="WormBaseParasite"/>
        </authorList>
    </citation>
    <scope>IDENTIFICATION</scope>
</reference>
<dbReference type="Proteomes" id="UP000038040">
    <property type="component" value="Unplaced"/>
</dbReference>
<feature type="compositionally biased region" description="Basic residues" evidence="1">
    <location>
        <begin position="117"/>
        <end position="130"/>
    </location>
</feature>
<feature type="region of interest" description="Disordered" evidence="1">
    <location>
        <begin position="107"/>
        <end position="142"/>
    </location>
</feature>
<keyword evidence="4" id="KW-1185">Reference proteome</keyword>
<name>A0A0N4U6L9_DRAME</name>
<feature type="compositionally biased region" description="Basic and acidic residues" evidence="1">
    <location>
        <begin position="131"/>
        <end position="142"/>
    </location>
</feature>
<gene>
    <name evidence="2" type="ORF">DME_LOCUS6937</name>
</gene>
<evidence type="ECO:0000313" key="5">
    <source>
        <dbReference type="WBParaSite" id="DME_0000257701-mRNA-1"/>
    </source>
</evidence>
<dbReference type="WBParaSite" id="DME_0000257701-mRNA-1">
    <property type="protein sequence ID" value="DME_0000257701-mRNA-1"/>
    <property type="gene ID" value="DME_0000257701"/>
</dbReference>
<dbReference type="EMBL" id="UYYG01001157">
    <property type="protein sequence ID" value="VDN56964.1"/>
    <property type="molecule type" value="Genomic_DNA"/>
</dbReference>
<reference evidence="2 4" key="2">
    <citation type="submission" date="2018-11" db="EMBL/GenBank/DDBJ databases">
        <authorList>
            <consortium name="Pathogen Informatics"/>
        </authorList>
    </citation>
    <scope>NUCLEOTIDE SEQUENCE [LARGE SCALE GENOMIC DNA]</scope>
</reference>
<evidence type="ECO:0000313" key="3">
    <source>
        <dbReference type="Proteomes" id="UP000038040"/>
    </source>
</evidence>
<evidence type="ECO:0000313" key="2">
    <source>
        <dbReference type="EMBL" id="VDN56964.1"/>
    </source>
</evidence>
<proteinExistence type="predicted"/>
<protein>
    <submittedName>
        <fullName evidence="5">SURF6 domain-containing protein</fullName>
    </submittedName>
</protein>
<evidence type="ECO:0000256" key="1">
    <source>
        <dbReference type="SAM" id="MobiDB-lite"/>
    </source>
</evidence>